<name>D3AS78_9FIRM</name>
<sequence length="52" mass="5771">CMCSPIPAIFYDSYSDVGTLGYQTAPPPKARKKLVFQTLSFVYTNRNRPGGL</sequence>
<organism evidence="1 2">
    <name type="scientific">Hungatella hathewayi DSM 13479</name>
    <dbReference type="NCBI Taxonomy" id="566550"/>
    <lineage>
        <taxon>Bacteria</taxon>
        <taxon>Bacillati</taxon>
        <taxon>Bacillota</taxon>
        <taxon>Clostridia</taxon>
        <taxon>Lachnospirales</taxon>
        <taxon>Lachnospiraceae</taxon>
        <taxon>Hungatella</taxon>
    </lineage>
</organism>
<gene>
    <name evidence="1" type="ORF">CLOSTHATH_06485</name>
</gene>
<proteinExistence type="predicted"/>
<evidence type="ECO:0000313" key="1">
    <source>
        <dbReference type="EMBL" id="EFC95329.1"/>
    </source>
</evidence>
<dbReference type="Proteomes" id="UP000004968">
    <property type="component" value="Unassembled WGS sequence"/>
</dbReference>
<dbReference type="AlphaFoldDB" id="D3AS78"/>
<protein>
    <submittedName>
        <fullName evidence="1">Uncharacterized protein</fullName>
    </submittedName>
</protein>
<dbReference type="HOGENOM" id="CLU_3091954_0_0_9"/>
<evidence type="ECO:0000313" key="2">
    <source>
        <dbReference type="Proteomes" id="UP000004968"/>
    </source>
</evidence>
<feature type="non-terminal residue" evidence="1">
    <location>
        <position position="1"/>
    </location>
</feature>
<dbReference type="EMBL" id="ACIO01000773">
    <property type="protein sequence ID" value="EFC95329.1"/>
    <property type="molecule type" value="Genomic_DNA"/>
</dbReference>
<reference evidence="1 2" key="1">
    <citation type="submission" date="2010-01" db="EMBL/GenBank/DDBJ databases">
        <authorList>
            <person name="Weinstock G."/>
            <person name="Sodergren E."/>
            <person name="Clifton S."/>
            <person name="Fulton L."/>
            <person name="Fulton B."/>
            <person name="Courtney L."/>
            <person name="Fronick C."/>
            <person name="Harrison M."/>
            <person name="Strong C."/>
            <person name="Farmer C."/>
            <person name="Delahaunty K."/>
            <person name="Markovic C."/>
            <person name="Hall O."/>
            <person name="Minx P."/>
            <person name="Tomlinson C."/>
            <person name="Mitreva M."/>
            <person name="Nelson J."/>
            <person name="Hou S."/>
            <person name="Wollam A."/>
            <person name="Pepin K.H."/>
            <person name="Johnson M."/>
            <person name="Bhonagiri V."/>
            <person name="Nash W.E."/>
            <person name="Warren W."/>
            <person name="Chinwalla A."/>
            <person name="Mardis E.R."/>
            <person name="Wilson R.K."/>
        </authorList>
    </citation>
    <scope>NUCLEOTIDE SEQUENCE [LARGE SCALE GENOMIC DNA]</scope>
    <source>
        <strain evidence="1 2">DSM 13479</strain>
    </source>
</reference>
<comment type="caution">
    <text evidence="1">The sequence shown here is derived from an EMBL/GenBank/DDBJ whole genome shotgun (WGS) entry which is preliminary data.</text>
</comment>
<accession>D3AS78</accession>